<dbReference type="Proteomes" id="UP000219338">
    <property type="component" value="Unassembled WGS sequence"/>
</dbReference>
<keyword evidence="6" id="KW-1185">Reference proteome</keyword>
<dbReference type="AlphaFoldDB" id="A0A284RUY0"/>
<sequence length="285" mass="30993">MSSQQLVWLITGTSSGLGRELVIAALERSEKVIATARGSSLSQLEDLKALGADVLELDVTASLDELCAIAKKAIDIHGRIDVLVNNAGYALLQSVEEATPQETLNQFNTNVFGPLNVARAFLPYMRERRTGTFVFLGSIGSWTPQAFSGLYNGSKFAIRGISESFHQEIAPLGLRSICFDFGFFRTNFLSPGHRILGKADIVGYQEIAHGAEAFCQAYDRQQPGDPKKGVRVVLDVVRGEGVAEGKAFPTDLLLGSDCRRAVQDIIQKAVASQEEWNNITISTDI</sequence>
<dbReference type="SUPFAM" id="SSF51735">
    <property type="entry name" value="NAD(P)-binding Rossmann-fold domains"/>
    <property type="match status" value="1"/>
</dbReference>
<dbReference type="Gene3D" id="3.40.50.720">
    <property type="entry name" value="NAD(P)-binding Rossmann-like Domain"/>
    <property type="match status" value="1"/>
</dbReference>
<dbReference type="InterPro" id="IPR002347">
    <property type="entry name" value="SDR_fam"/>
</dbReference>
<protein>
    <submittedName>
        <fullName evidence="5">Related to ketoreductases</fullName>
    </submittedName>
</protein>
<dbReference type="PROSITE" id="PS00061">
    <property type="entry name" value="ADH_SHORT"/>
    <property type="match status" value="1"/>
</dbReference>
<dbReference type="PRINTS" id="PR00080">
    <property type="entry name" value="SDRFAMILY"/>
</dbReference>
<gene>
    <name evidence="5" type="ORF">ARMOST_15996</name>
</gene>
<evidence type="ECO:0000313" key="6">
    <source>
        <dbReference type="Proteomes" id="UP000219338"/>
    </source>
</evidence>
<keyword evidence="3" id="KW-0560">Oxidoreductase</keyword>
<dbReference type="InterPro" id="IPR051911">
    <property type="entry name" value="SDR_oxidoreductase"/>
</dbReference>
<evidence type="ECO:0000256" key="2">
    <source>
        <dbReference type="ARBA" id="ARBA00022857"/>
    </source>
</evidence>
<evidence type="ECO:0000313" key="5">
    <source>
        <dbReference type="EMBL" id="SJL12568.1"/>
    </source>
</evidence>
<dbReference type="OrthoDB" id="1274115at2759"/>
<reference evidence="6" key="1">
    <citation type="journal article" date="2017" name="Nat. Ecol. Evol.">
        <title>Genome expansion and lineage-specific genetic innovations in the forest pathogenic fungi Armillaria.</title>
        <authorList>
            <person name="Sipos G."/>
            <person name="Prasanna A.N."/>
            <person name="Walter M.C."/>
            <person name="O'Connor E."/>
            <person name="Balint B."/>
            <person name="Krizsan K."/>
            <person name="Kiss B."/>
            <person name="Hess J."/>
            <person name="Varga T."/>
            <person name="Slot J."/>
            <person name="Riley R."/>
            <person name="Boka B."/>
            <person name="Rigling D."/>
            <person name="Barry K."/>
            <person name="Lee J."/>
            <person name="Mihaltcheva S."/>
            <person name="LaButti K."/>
            <person name="Lipzen A."/>
            <person name="Waldron R."/>
            <person name="Moloney N.M."/>
            <person name="Sperisen C."/>
            <person name="Kredics L."/>
            <person name="Vagvoelgyi C."/>
            <person name="Patrignani A."/>
            <person name="Fitzpatrick D."/>
            <person name="Nagy I."/>
            <person name="Doyle S."/>
            <person name="Anderson J.B."/>
            <person name="Grigoriev I.V."/>
            <person name="Gueldener U."/>
            <person name="Muensterkoetter M."/>
            <person name="Nagy L.G."/>
        </authorList>
    </citation>
    <scope>NUCLEOTIDE SEQUENCE [LARGE SCALE GENOMIC DNA]</scope>
    <source>
        <strain evidence="6">C18/9</strain>
    </source>
</reference>
<keyword evidence="2" id="KW-0521">NADP</keyword>
<dbReference type="PANTHER" id="PTHR43976:SF16">
    <property type="entry name" value="SHORT-CHAIN DEHYDROGENASE_REDUCTASE FAMILY PROTEIN"/>
    <property type="match status" value="1"/>
</dbReference>
<accession>A0A284RUY0</accession>
<organism evidence="5 6">
    <name type="scientific">Armillaria ostoyae</name>
    <name type="common">Armillaria root rot fungus</name>
    <dbReference type="NCBI Taxonomy" id="47428"/>
    <lineage>
        <taxon>Eukaryota</taxon>
        <taxon>Fungi</taxon>
        <taxon>Dikarya</taxon>
        <taxon>Basidiomycota</taxon>
        <taxon>Agaricomycotina</taxon>
        <taxon>Agaricomycetes</taxon>
        <taxon>Agaricomycetidae</taxon>
        <taxon>Agaricales</taxon>
        <taxon>Marasmiineae</taxon>
        <taxon>Physalacriaceae</taxon>
        <taxon>Armillaria</taxon>
    </lineage>
</organism>
<evidence type="ECO:0000256" key="3">
    <source>
        <dbReference type="ARBA" id="ARBA00023002"/>
    </source>
</evidence>
<dbReference type="GO" id="GO:0016491">
    <property type="term" value="F:oxidoreductase activity"/>
    <property type="evidence" value="ECO:0007669"/>
    <property type="project" value="UniProtKB-KW"/>
</dbReference>
<name>A0A284RUY0_ARMOS</name>
<dbReference type="PANTHER" id="PTHR43976">
    <property type="entry name" value="SHORT CHAIN DEHYDROGENASE"/>
    <property type="match status" value="1"/>
</dbReference>
<dbReference type="STRING" id="47428.A0A284RUY0"/>
<dbReference type="EMBL" id="FUEG01000017">
    <property type="protein sequence ID" value="SJL12568.1"/>
    <property type="molecule type" value="Genomic_DNA"/>
</dbReference>
<evidence type="ECO:0000256" key="1">
    <source>
        <dbReference type="ARBA" id="ARBA00006484"/>
    </source>
</evidence>
<dbReference type="Pfam" id="PF00106">
    <property type="entry name" value="adh_short"/>
    <property type="match status" value="1"/>
</dbReference>
<dbReference type="InterPro" id="IPR020904">
    <property type="entry name" value="Sc_DH/Rdtase_CS"/>
</dbReference>
<dbReference type="PRINTS" id="PR00081">
    <property type="entry name" value="GDHRDH"/>
</dbReference>
<dbReference type="InterPro" id="IPR036291">
    <property type="entry name" value="NAD(P)-bd_dom_sf"/>
</dbReference>
<dbReference type="OMA" id="WDVDILL"/>
<comment type="similarity">
    <text evidence="1 4">Belongs to the short-chain dehydrogenases/reductases (SDR) family.</text>
</comment>
<evidence type="ECO:0000256" key="4">
    <source>
        <dbReference type="RuleBase" id="RU000363"/>
    </source>
</evidence>
<dbReference type="CDD" id="cd05374">
    <property type="entry name" value="17beta-HSD-like_SDR_c"/>
    <property type="match status" value="1"/>
</dbReference>
<proteinExistence type="inferred from homology"/>